<dbReference type="Ensembl" id="ENSCCRT00010087962.1">
    <property type="protein sequence ID" value="ENSCCRP00010079285.1"/>
    <property type="gene ID" value="ENSCCRG00010034656.1"/>
</dbReference>
<keyword evidence="2" id="KW-0547">Nucleotide-binding</keyword>
<evidence type="ECO:0000313" key="8">
    <source>
        <dbReference type="Ensembl" id="ENSCCRP00010079285.1"/>
    </source>
</evidence>
<keyword evidence="4" id="KW-0175">Coiled coil</keyword>
<keyword evidence="6" id="KW-0812">Transmembrane</keyword>
<evidence type="ECO:0000259" key="7">
    <source>
        <dbReference type="PROSITE" id="PS51720"/>
    </source>
</evidence>
<evidence type="ECO:0000313" key="9">
    <source>
        <dbReference type="Proteomes" id="UP000694427"/>
    </source>
</evidence>
<feature type="transmembrane region" description="Helical" evidence="6">
    <location>
        <begin position="424"/>
        <end position="447"/>
    </location>
</feature>
<proteinExistence type="inferred from homology"/>
<feature type="region of interest" description="Disordered" evidence="5">
    <location>
        <begin position="1"/>
        <end position="88"/>
    </location>
</feature>
<dbReference type="Pfam" id="PF04548">
    <property type="entry name" value="AIG1"/>
    <property type="match status" value="1"/>
</dbReference>
<name>A0A8C1MPY1_CYPCA</name>
<dbReference type="CDD" id="cd01852">
    <property type="entry name" value="AIG1"/>
    <property type="match status" value="1"/>
</dbReference>
<feature type="compositionally biased region" description="Basic and acidic residues" evidence="5">
    <location>
        <begin position="1"/>
        <end position="14"/>
    </location>
</feature>
<dbReference type="GO" id="GO:0005525">
    <property type="term" value="F:GTP binding"/>
    <property type="evidence" value="ECO:0007669"/>
    <property type="project" value="UniProtKB-KW"/>
</dbReference>
<keyword evidence="6" id="KW-1133">Transmembrane helix</keyword>
<accession>A0A8C1MPY1</accession>
<dbReference type="PROSITE" id="PS51720">
    <property type="entry name" value="G_AIG1"/>
    <property type="match status" value="1"/>
</dbReference>
<keyword evidence="6" id="KW-0472">Membrane</keyword>
<dbReference type="Proteomes" id="UP000694427">
    <property type="component" value="Unplaced"/>
</dbReference>
<dbReference type="PANTHER" id="PTHR10903">
    <property type="entry name" value="GTPASE, IMAP FAMILY MEMBER-RELATED"/>
    <property type="match status" value="1"/>
</dbReference>
<feature type="compositionally biased region" description="Basic and acidic residues" evidence="5">
    <location>
        <begin position="32"/>
        <end position="48"/>
    </location>
</feature>
<feature type="transmembrane region" description="Helical" evidence="6">
    <location>
        <begin position="141"/>
        <end position="160"/>
    </location>
</feature>
<protein>
    <recommendedName>
        <fullName evidence="7">AIG1-type G domain-containing protein</fullName>
    </recommendedName>
</protein>
<feature type="compositionally biased region" description="Polar residues" evidence="5">
    <location>
        <begin position="15"/>
        <end position="26"/>
    </location>
</feature>
<evidence type="ECO:0000256" key="5">
    <source>
        <dbReference type="SAM" id="MobiDB-lite"/>
    </source>
</evidence>
<dbReference type="AlphaFoldDB" id="A0A8C1MPY1"/>
<dbReference type="InterPro" id="IPR006703">
    <property type="entry name" value="G_AIG1"/>
</dbReference>
<comment type="similarity">
    <text evidence="1">Belongs to the TRAFAC class TrmE-Era-EngA-EngB-Septin-like GTPase superfamily. AIG1/Toc34/Toc159-like paraseptin GTPase family. IAN subfamily.</text>
</comment>
<evidence type="ECO:0000256" key="6">
    <source>
        <dbReference type="SAM" id="Phobius"/>
    </source>
</evidence>
<dbReference type="SUPFAM" id="SSF52540">
    <property type="entry name" value="P-loop containing nucleoside triphosphate hydrolases"/>
    <property type="match status" value="1"/>
</dbReference>
<reference evidence="8" key="2">
    <citation type="submission" date="2025-09" db="UniProtKB">
        <authorList>
            <consortium name="Ensembl"/>
        </authorList>
    </citation>
    <scope>IDENTIFICATION</scope>
</reference>
<keyword evidence="3" id="KW-0342">GTP-binding</keyword>
<organism evidence="8 9">
    <name type="scientific">Cyprinus carpio</name>
    <name type="common">Common carp</name>
    <dbReference type="NCBI Taxonomy" id="7962"/>
    <lineage>
        <taxon>Eukaryota</taxon>
        <taxon>Metazoa</taxon>
        <taxon>Chordata</taxon>
        <taxon>Craniata</taxon>
        <taxon>Vertebrata</taxon>
        <taxon>Euteleostomi</taxon>
        <taxon>Actinopterygii</taxon>
        <taxon>Neopterygii</taxon>
        <taxon>Teleostei</taxon>
        <taxon>Ostariophysi</taxon>
        <taxon>Cypriniformes</taxon>
        <taxon>Cyprinidae</taxon>
        <taxon>Cyprininae</taxon>
        <taxon>Cyprinus</taxon>
    </lineage>
</organism>
<sequence>MKIDEFIKQNDKQHFNNGIDSVSQTRSTKEKKKQEENHRKKEQEKGRQEPAMQETFEMNSAMEEGATVFEPEQSHENETAPVNEEPGLQEMASLGRFVTFSHERKGEENEVKRQESSRKKSKNKQKKTEEKHPARAGGSQYLVESFLCSVVGVLLLVFILQQISITAERDRLKSCKNTIQEFNQTINSLQDKHSELNTEKDKWYQFSKNQVLQDLRIMLVGKTGAGKSASGNTILKGKVFKEKNSFESVTNTCQKHQQNGITVIDTPGKFDTNISENLLKEEMEKCVNMSVPGPHVFLLVIRLDVRFTDEEKNTVKWIQKNFGEKADNYTIILFTRGDQLDKPIDEFLTENKQINELVRQCRSRYHVFNNKNKKSTQVNELLEKMVKMVMENGREHYTNTMYMEAQKRQREKEERPSLKEENNIGLLGVVGVVIVILMVIVIVMVCLSQGKTADQTAPKGGASRGGLGQL</sequence>
<dbReference type="InterPro" id="IPR045058">
    <property type="entry name" value="GIMA/IAN/Toc"/>
</dbReference>
<dbReference type="PANTHER" id="PTHR10903:SF188">
    <property type="entry name" value="GTPASE IMAP FAMILY MEMBER 2-LIKE-RELATED"/>
    <property type="match status" value="1"/>
</dbReference>
<evidence type="ECO:0000256" key="1">
    <source>
        <dbReference type="ARBA" id="ARBA00008535"/>
    </source>
</evidence>
<feature type="compositionally biased region" description="Basic and acidic residues" evidence="5">
    <location>
        <begin position="101"/>
        <end position="118"/>
    </location>
</feature>
<feature type="coiled-coil region" evidence="4">
    <location>
        <begin position="172"/>
        <end position="199"/>
    </location>
</feature>
<keyword evidence="9" id="KW-1185">Reference proteome</keyword>
<evidence type="ECO:0000256" key="2">
    <source>
        <dbReference type="ARBA" id="ARBA00022741"/>
    </source>
</evidence>
<evidence type="ECO:0000256" key="4">
    <source>
        <dbReference type="SAM" id="Coils"/>
    </source>
</evidence>
<dbReference type="Gene3D" id="3.40.50.300">
    <property type="entry name" value="P-loop containing nucleotide triphosphate hydrolases"/>
    <property type="match status" value="1"/>
</dbReference>
<feature type="region of interest" description="Disordered" evidence="5">
    <location>
        <begin position="101"/>
        <end position="136"/>
    </location>
</feature>
<evidence type="ECO:0000256" key="3">
    <source>
        <dbReference type="ARBA" id="ARBA00023134"/>
    </source>
</evidence>
<feature type="domain" description="AIG1-type G" evidence="7">
    <location>
        <begin position="212"/>
        <end position="406"/>
    </location>
</feature>
<dbReference type="InterPro" id="IPR027417">
    <property type="entry name" value="P-loop_NTPase"/>
</dbReference>
<reference evidence="8" key="1">
    <citation type="submission" date="2025-08" db="UniProtKB">
        <authorList>
            <consortium name="Ensembl"/>
        </authorList>
    </citation>
    <scope>IDENTIFICATION</scope>
</reference>
<dbReference type="FunFam" id="3.40.50.300:FF:000366">
    <property type="entry name" value="GTPase, IMAP family member 2"/>
    <property type="match status" value="1"/>
</dbReference>